<evidence type="ECO:0000259" key="5">
    <source>
        <dbReference type="PROSITE" id="PS50893"/>
    </source>
</evidence>
<protein>
    <recommendedName>
        <fullName evidence="5">ABC transporter domain-containing protein</fullName>
    </recommendedName>
</protein>
<dbReference type="InterPro" id="IPR039421">
    <property type="entry name" value="Type_1_exporter"/>
</dbReference>
<dbReference type="GO" id="GO:0005524">
    <property type="term" value="F:ATP binding"/>
    <property type="evidence" value="ECO:0007669"/>
    <property type="project" value="UniProtKB-KW"/>
</dbReference>
<feature type="domain" description="ABC transporter" evidence="5">
    <location>
        <begin position="427"/>
        <end position="698"/>
    </location>
</feature>
<dbReference type="EMBL" id="JANAWD010000039">
    <property type="protein sequence ID" value="KAJ3489785.1"/>
    <property type="molecule type" value="Genomic_DNA"/>
</dbReference>
<dbReference type="InterPro" id="IPR003593">
    <property type="entry name" value="AAA+_ATPase"/>
</dbReference>
<dbReference type="AlphaFoldDB" id="A0AAD5V9T6"/>
<dbReference type="InterPro" id="IPR003439">
    <property type="entry name" value="ABC_transporter-like_ATP-bd"/>
</dbReference>
<keyword evidence="1" id="KW-0547">Nucleotide-binding</keyword>
<keyword evidence="2" id="KW-0067">ATP-binding</keyword>
<sequence>MTKNEKDGNEDKLHPTLSEIYLGVWRVVYSHGPTVELPGKRTIEQCKKGYQYARAYLWPFFRDVWSVLGTRLFALYFLNHFWWGIESALLLYLLSGLLEEVCAYVLTGFDLFVVDQIVFHKIERAYLNGKPDTWAIGSTLLIRLFCVAGVAFVKWFDDGYSPVMRTRVKLHFQKVVMQTHLRLDLPTYSDATNRIQVQASQTWYIFTDIMGIVTVAFSALSHLALIVDLARGEQGGLFFAVLCVAKPIFSATFTRDLWSTNFILYAVNPDYLRSVALNNLATDTSYKQEVLSGALEEYIEDEFQKTQDALGEIPDEFPSSLFSANPSPVINILEGILGDLPLIYYAINSLIFPGKISVTSLAMFQQTASSIRDTFERINRQKSSLNENLHHVEALYNGMNIKNTIPDGLLPYPPTGEKDDIKRGMAVSARNVSFKYPGSSEARIALKDVSFDIPASSLVVIVGANGSGKSSLVKLLSNLHYPTSGTILVDGKPSTDYHSQDLRKATALLTQDHLLFPFTVAENIAVGDPDAVDSPDKAERVLAAAKLGGAMAAINKLDHGIEEMTRRAESVFASQYPMPPGPLKDIMDKVEKYTDFSGGETQRLVASRTFMRISSGNMRLVVADEPTSAMDPEGEFELFEALRKVREGTTMIFITHRFGHLTKHADLILCMKEGELVESGTHRELIAKEGEYHKLYNIQASAFREDPGSSTSSSSEAGETAEERVKL</sequence>
<dbReference type="PANTHER" id="PTHR43394">
    <property type="entry name" value="ATP-DEPENDENT PERMEASE MDL1, MITOCHONDRIAL"/>
    <property type="match status" value="1"/>
</dbReference>
<reference evidence="6" key="1">
    <citation type="submission" date="2022-07" db="EMBL/GenBank/DDBJ databases">
        <title>Genome Sequence of Physisporinus lineatus.</title>
        <authorList>
            <person name="Buettner E."/>
        </authorList>
    </citation>
    <scope>NUCLEOTIDE SEQUENCE</scope>
    <source>
        <strain evidence="6">VT162</strain>
    </source>
</reference>
<keyword evidence="7" id="KW-1185">Reference proteome</keyword>
<feature type="region of interest" description="Disordered" evidence="3">
    <location>
        <begin position="703"/>
        <end position="727"/>
    </location>
</feature>
<dbReference type="Gene3D" id="3.40.50.300">
    <property type="entry name" value="P-loop containing nucleotide triphosphate hydrolases"/>
    <property type="match status" value="1"/>
</dbReference>
<feature type="transmembrane region" description="Helical" evidence="4">
    <location>
        <begin position="134"/>
        <end position="156"/>
    </location>
</feature>
<dbReference type="SUPFAM" id="SSF52540">
    <property type="entry name" value="P-loop containing nucleoside triphosphate hydrolases"/>
    <property type="match status" value="1"/>
</dbReference>
<evidence type="ECO:0000256" key="3">
    <source>
        <dbReference type="SAM" id="MobiDB-lite"/>
    </source>
</evidence>
<keyword evidence="4" id="KW-0812">Transmembrane</keyword>
<keyword evidence="4" id="KW-0472">Membrane</keyword>
<dbReference type="PROSITE" id="PS50893">
    <property type="entry name" value="ABC_TRANSPORTER_2"/>
    <property type="match status" value="1"/>
</dbReference>
<comment type="caution">
    <text evidence="6">The sequence shown here is derived from an EMBL/GenBank/DDBJ whole genome shotgun (WGS) entry which is preliminary data.</text>
</comment>
<dbReference type="GO" id="GO:0015421">
    <property type="term" value="F:ABC-type oligopeptide transporter activity"/>
    <property type="evidence" value="ECO:0007669"/>
    <property type="project" value="TreeGrafter"/>
</dbReference>
<dbReference type="Proteomes" id="UP001212997">
    <property type="component" value="Unassembled WGS sequence"/>
</dbReference>
<organism evidence="6 7">
    <name type="scientific">Meripilus lineatus</name>
    <dbReference type="NCBI Taxonomy" id="2056292"/>
    <lineage>
        <taxon>Eukaryota</taxon>
        <taxon>Fungi</taxon>
        <taxon>Dikarya</taxon>
        <taxon>Basidiomycota</taxon>
        <taxon>Agaricomycotina</taxon>
        <taxon>Agaricomycetes</taxon>
        <taxon>Polyporales</taxon>
        <taxon>Meripilaceae</taxon>
        <taxon>Meripilus</taxon>
    </lineage>
</organism>
<feature type="transmembrane region" description="Helical" evidence="4">
    <location>
        <begin position="64"/>
        <end position="83"/>
    </location>
</feature>
<evidence type="ECO:0000256" key="4">
    <source>
        <dbReference type="SAM" id="Phobius"/>
    </source>
</evidence>
<proteinExistence type="predicted"/>
<evidence type="ECO:0000313" key="6">
    <source>
        <dbReference type="EMBL" id="KAJ3489785.1"/>
    </source>
</evidence>
<keyword evidence="4" id="KW-1133">Transmembrane helix</keyword>
<accession>A0AAD5V9T6</accession>
<feature type="compositionally biased region" description="Low complexity" evidence="3">
    <location>
        <begin position="708"/>
        <end position="718"/>
    </location>
</feature>
<dbReference type="InterPro" id="IPR027417">
    <property type="entry name" value="P-loop_NTPase"/>
</dbReference>
<evidence type="ECO:0000256" key="1">
    <source>
        <dbReference type="ARBA" id="ARBA00022741"/>
    </source>
</evidence>
<name>A0AAD5V9T6_9APHY</name>
<gene>
    <name evidence="6" type="ORF">NLI96_g1874</name>
</gene>
<feature type="transmembrane region" description="Helical" evidence="4">
    <location>
        <begin position="203"/>
        <end position="225"/>
    </location>
</feature>
<dbReference type="PANTHER" id="PTHR43394:SF1">
    <property type="entry name" value="ATP-BINDING CASSETTE SUB-FAMILY B MEMBER 10, MITOCHONDRIAL"/>
    <property type="match status" value="1"/>
</dbReference>
<dbReference type="GO" id="GO:0016887">
    <property type="term" value="F:ATP hydrolysis activity"/>
    <property type="evidence" value="ECO:0007669"/>
    <property type="project" value="InterPro"/>
</dbReference>
<evidence type="ECO:0000313" key="7">
    <source>
        <dbReference type="Proteomes" id="UP001212997"/>
    </source>
</evidence>
<dbReference type="SMART" id="SM00382">
    <property type="entry name" value="AAA"/>
    <property type="match status" value="1"/>
</dbReference>
<dbReference type="Pfam" id="PF00005">
    <property type="entry name" value="ABC_tran"/>
    <property type="match status" value="1"/>
</dbReference>
<evidence type="ECO:0000256" key="2">
    <source>
        <dbReference type="ARBA" id="ARBA00022840"/>
    </source>
</evidence>